<evidence type="ECO:0000313" key="4">
    <source>
        <dbReference type="EMBL" id="MDC3980080.1"/>
    </source>
</evidence>
<dbReference type="Gene3D" id="1.10.8.60">
    <property type="match status" value="1"/>
</dbReference>
<dbReference type="Pfam" id="PF06956">
    <property type="entry name" value="RtcR"/>
    <property type="match status" value="1"/>
</dbReference>
<sequence length="543" mass="60555">MSSRPLVVFGILGTSLDAGKGPARWERWRPTVALCQHEDLLVSRLVLLAEPKKFGELATQVEEDVRHASPDTIVERIAVTWKDAWDFEEVYAGLHDIARAYPWKPEREEYLVHLTTGTHVAQICLFLLTEARYFPGRVIQTSPPRKETRGGPGTYSIVDLDLSRYDRIASRFSRERHESQSFLKAGIDTKNASFNRLIERVEEVAKASRAPMLLMGPTGAGKSQLAARIYELKKARRQIQGEFVPVNCATLRGDAAMATLFGHKKGAYTGAVADRPGLLRKADGGLLFLDEIGELGLDEQAMLLRAIEQKAFYPVGADQEVKSDFLLIAGTNRDLGTRAARGDFREDLYARINLWTFRLPALRERPEDIEPNLDYELELASRLLGVNVTMNRAAREAFLEFAVSPRALWSGNFRDLNASVTRMATLAHGGRITKEIVAEEIERLELSWTSGRIHLPNGSSVGGGDILAEVLGSEAGAKLDRFDRAQLEEVLCVCRASRTLSEAGRTLFAESRKERTTVNDADRLRKYLARFGLDWQTASGRAS</sequence>
<dbReference type="PANTHER" id="PTHR32071:SF14">
    <property type="entry name" value="TRANSCRIPTIONAL REGULATORY PROTEIN RTCR"/>
    <property type="match status" value="1"/>
</dbReference>
<reference evidence="4 5" key="1">
    <citation type="submission" date="2021-04" db="EMBL/GenBank/DDBJ databases">
        <title>Genome analysis of Polyangium sp.</title>
        <authorList>
            <person name="Li Y."/>
            <person name="Wang J."/>
        </authorList>
    </citation>
    <scope>NUCLEOTIDE SEQUENCE [LARGE SCALE GENOMIC DNA]</scope>
    <source>
        <strain evidence="4 5">SDU14</strain>
    </source>
</reference>
<dbReference type="InterPro" id="IPR009715">
    <property type="entry name" value="RtcR"/>
</dbReference>
<dbReference type="Proteomes" id="UP001151081">
    <property type="component" value="Unassembled WGS sequence"/>
</dbReference>
<dbReference type="CDD" id="cd00009">
    <property type="entry name" value="AAA"/>
    <property type="match status" value="1"/>
</dbReference>
<protein>
    <submittedName>
        <fullName evidence="4">RNA repair transcriptional activator RtcR</fullName>
    </submittedName>
</protein>
<evidence type="ECO:0000313" key="5">
    <source>
        <dbReference type="Proteomes" id="UP001151081"/>
    </source>
</evidence>
<keyword evidence="2" id="KW-0067">ATP-binding</keyword>
<evidence type="ECO:0000259" key="3">
    <source>
        <dbReference type="PROSITE" id="PS50045"/>
    </source>
</evidence>
<organism evidence="4 5">
    <name type="scientific">Polyangium jinanense</name>
    <dbReference type="NCBI Taxonomy" id="2829994"/>
    <lineage>
        <taxon>Bacteria</taxon>
        <taxon>Pseudomonadati</taxon>
        <taxon>Myxococcota</taxon>
        <taxon>Polyangia</taxon>
        <taxon>Polyangiales</taxon>
        <taxon>Polyangiaceae</taxon>
        <taxon>Polyangium</taxon>
    </lineage>
</organism>
<feature type="domain" description="Sigma-54 factor interaction" evidence="3">
    <location>
        <begin position="187"/>
        <end position="425"/>
    </location>
</feature>
<accession>A0A9X3WZJ3</accession>
<evidence type="ECO:0000256" key="1">
    <source>
        <dbReference type="ARBA" id="ARBA00022741"/>
    </source>
</evidence>
<dbReference type="InterPro" id="IPR027417">
    <property type="entry name" value="P-loop_NTPase"/>
</dbReference>
<dbReference type="GO" id="GO:0003700">
    <property type="term" value="F:DNA-binding transcription factor activity"/>
    <property type="evidence" value="ECO:0007669"/>
    <property type="project" value="InterPro"/>
</dbReference>
<name>A0A9X3WZJ3_9BACT</name>
<dbReference type="GO" id="GO:0005524">
    <property type="term" value="F:ATP binding"/>
    <property type="evidence" value="ECO:0007669"/>
    <property type="project" value="UniProtKB-KW"/>
</dbReference>
<dbReference type="PIRSF" id="PIRSF037354">
    <property type="entry name" value="Txn_actvtr_RtcR"/>
    <property type="match status" value="1"/>
</dbReference>
<dbReference type="InterPro" id="IPR002078">
    <property type="entry name" value="Sigma_54_int"/>
</dbReference>
<dbReference type="NCBIfam" id="NF038308">
    <property type="entry name" value="RNA_repair_RtcR"/>
    <property type="match status" value="1"/>
</dbReference>
<dbReference type="AlphaFoldDB" id="A0A9X3WZJ3"/>
<dbReference type="Pfam" id="PF00158">
    <property type="entry name" value="Sigma54_activat"/>
    <property type="match status" value="1"/>
</dbReference>
<comment type="caution">
    <text evidence="4">The sequence shown here is derived from an EMBL/GenBank/DDBJ whole genome shotgun (WGS) entry which is preliminary data.</text>
</comment>
<dbReference type="SUPFAM" id="SSF52540">
    <property type="entry name" value="P-loop containing nucleoside triphosphate hydrolases"/>
    <property type="match status" value="1"/>
</dbReference>
<dbReference type="Gene3D" id="3.40.50.300">
    <property type="entry name" value="P-loop containing nucleotide triphosphate hydrolases"/>
    <property type="match status" value="1"/>
</dbReference>
<dbReference type="SMART" id="SM00382">
    <property type="entry name" value="AAA"/>
    <property type="match status" value="1"/>
</dbReference>
<dbReference type="InterPro" id="IPR003593">
    <property type="entry name" value="AAA+_ATPase"/>
</dbReference>
<dbReference type="PROSITE" id="PS50045">
    <property type="entry name" value="SIGMA54_INTERACT_4"/>
    <property type="match status" value="1"/>
</dbReference>
<keyword evidence="1" id="KW-0547">Nucleotide-binding</keyword>
<dbReference type="PANTHER" id="PTHR32071">
    <property type="entry name" value="TRANSCRIPTIONAL REGULATORY PROTEIN"/>
    <property type="match status" value="1"/>
</dbReference>
<dbReference type="RefSeq" id="WP_272417111.1">
    <property type="nucleotide sequence ID" value="NZ_JAGTJJ010000002.1"/>
</dbReference>
<dbReference type="InterPro" id="IPR017183">
    <property type="entry name" value="Sigma54_dep_tscrpt_act_RtcR"/>
</dbReference>
<keyword evidence="5" id="KW-1185">Reference proteome</keyword>
<gene>
    <name evidence="4" type="primary">rtcR</name>
    <name evidence="4" type="ORF">KEG57_06210</name>
</gene>
<evidence type="ECO:0000256" key="2">
    <source>
        <dbReference type="ARBA" id="ARBA00022840"/>
    </source>
</evidence>
<dbReference type="EMBL" id="JAGTJJ010000002">
    <property type="protein sequence ID" value="MDC3980080.1"/>
    <property type="molecule type" value="Genomic_DNA"/>
</dbReference>
<proteinExistence type="predicted"/>